<dbReference type="GO" id="GO:0005254">
    <property type="term" value="F:chloride channel activity"/>
    <property type="evidence" value="ECO:0007669"/>
    <property type="project" value="TreeGrafter"/>
</dbReference>
<evidence type="ECO:0000256" key="6">
    <source>
        <dbReference type="ARBA" id="ARBA00023180"/>
    </source>
</evidence>
<dbReference type="GO" id="GO:0046983">
    <property type="term" value="F:protein dimerization activity"/>
    <property type="evidence" value="ECO:0007669"/>
    <property type="project" value="InterPro"/>
</dbReference>
<evidence type="ECO:0000256" key="8">
    <source>
        <dbReference type="SAM" id="MobiDB-lite"/>
    </source>
</evidence>
<dbReference type="OrthoDB" id="296386at2759"/>
<dbReference type="EMBL" id="GL832963">
    <property type="protein sequence ID" value="EGD83651.1"/>
    <property type="molecule type" value="Genomic_DNA"/>
</dbReference>
<dbReference type="Proteomes" id="UP000007799">
    <property type="component" value="Unassembled WGS sequence"/>
</dbReference>
<dbReference type="GeneID" id="16075735"/>
<keyword evidence="2" id="KW-1003">Cell membrane</keyword>
<feature type="transmembrane region" description="Helical" evidence="9">
    <location>
        <begin position="605"/>
        <end position="626"/>
    </location>
</feature>
<keyword evidence="7" id="KW-0175">Coiled coil</keyword>
<evidence type="ECO:0000256" key="7">
    <source>
        <dbReference type="SAM" id="Coils"/>
    </source>
</evidence>
<evidence type="ECO:0000256" key="4">
    <source>
        <dbReference type="ARBA" id="ARBA00022989"/>
    </source>
</evidence>
<protein>
    <submittedName>
        <fullName evidence="12">Uncharacterized protein</fullName>
    </submittedName>
</protein>
<dbReference type="KEGG" id="sre:PTSG_04257"/>
<feature type="transmembrane region" description="Helical" evidence="9">
    <location>
        <begin position="647"/>
        <end position="670"/>
    </location>
</feature>
<evidence type="ECO:0000256" key="1">
    <source>
        <dbReference type="ARBA" id="ARBA00004651"/>
    </source>
</evidence>
<feature type="coiled-coil region" evidence="7">
    <location>
        <begin position="187"/>
        <end position="221"/>
    </location>
</feature>
<feature type="compositionally biased region" description="Basic and acidic residues" evidence="8">
    <location>
        <begin position="44"/>
        <end position="58"/>
    </location>
</feature>
<evidence type="ECO:0000313" key="13">
    <source>
        <dbReference type="Proteomes" id="UP000007799"/>
    </source>
</evidence>
<feature type="domain" description="Anoctamin transmembrane" evidence="10">
    <location>
        <begin position="402"/>
        <end position="852"/>
    </location>
</feature>
<keyword evidence="5 9" id="KW-0472">Membrane</keyword>
<feature type="transmembrane region" description="Helical" evidence="9">
    <location>
        <begin position="413"/>
        <end position="437"/>
    </location>
</feature>
<dbReference type="RefSeq" id="XP_004995155.1">
    <property type="nucleotide sequence ID" value="XM_004995098.1"/>
</dbReference>
<dbReference type="OMA" id="HEADRID"/>
<keyword evidence="4 9" id="KW-1133">Transmembrane helix</keyword>
<evidence type="ECO:0000256" key="9">
    <source>
        <dbReference type="SAM" id="Phobius"/>
    </source>
</evidence>
<keyword evidence="3 9" id="KW-0812">Transmembrane</keyword>
<evidence type="ECO:0000256" key="2">
    <source>
        <dbReference type="ARBA" id="ARBA00022475"/>
    </source>
</evidence>
<feature type="transmembrane region" description="Helical" evidence="9">
    <location>
        <begin position="817"/>
        <end position="841"/>
    </location>
</feature>
<dbReference type="AlphaFoldDB" id="F2U719"/>
<gene>
    <name evidence="12" type="ORF">PTSG_04257</name>
</gene>
<evidence type="ECO:0000259" key="10">
    <source>
        <dbReference type="Pfam" id="PF04547"/>
    </source>
</evidence>
<dbReference type="PANTHER" id="PTHR12308:SF84">
    <property type="entry name" value="ANOCTAMIN"/>
    <property type="match status" value="1"/>
</dbReference>
<sequence>MERADEIDETDLDAVDELPGQLTDPDSEREGGAGGTLMFQDTTAVDRRSTRFDRDEEDAAERVRMARSEAGGFDQPPSCYPTLEELYGGSNKEMIGKCVMAHCCDENPKKIHAVLQYELPKDKALRDKVLNIERKDYQYFERLSSAEFDKMTDLVKNVHRRRFFELELTQEDIAAKITELQGLADEGVATKAQLKDLKKKKRHYEEQAVVIEKELKVTEGENDIVFVKVHVPFSVLLNEAERAHLKMQLRTDSVRTSVSRQTSETRNLLSLSTIMDGVDNVKRHLNFEKTLDPDVFRLVFTVKNRENFVNHDSPQLFFTQAQELYLTDRVLKTRRYAPRASVPEDDSFQIGYERLIHKGVYTKAFPLHDSDLSGLQQGQRLQLDDKWASWKNWYHHQPIDTVRDYFGERVAFYFLWLGFYTKWLVVPAALGIVTFFIGTGLLDSVDVQELCNSTKTICATCSSCETWSLKDACQAYRYSYLIDNHATVAYAVFMCLWATLFLEFWKRRQIRAAWSWGVSDFQKLEPQRPEFQGTLTFDQTTGLLHTFYPQSKRVRQYIANAMLVASMLAFVVLVVLGLAVLRIILRDALYSSNPGGAAANQLNDLVTVFVSSLILVLIIVALNHVYNRLAVVLTDWENHERASDYEHALAIKVFAFQFVNNFCSMIYVAFFKGTFNDRPGQEARIFGYAQDGCPEYGCLLELTILLGVVMIGRQAAGNIREIVVPNVFAFVNRRSARYTKRRSSYMQAAVPWEAQSVMAGVGKLGLIQEYLELMIQFGFITLFVTAFPLAPLFALINNVTERHVDAIKKTRIHRRSFADATSSIGVWFDILNFLSALAVVFNGFAIAITSNYIPRLVYSETEGTLRGFIDARYSYDAANDCFYRVMHADADADADT</sequence>
<evidence type="ECO:0000259" key="11">
    <source>
        <dbReference type="Pfam" id="PF16178"/>
    </source>
</evidence>
<keyword evidence="6" id="KW-0325">Glycoprotein</keyword>
<dbReference type="PANTHER" id="PTHR12308">
    <property type="entry name" value="ANOCTAMIN"/>
    <property type="match status" value="1"/>
</dbReference>
<feature type="transmembrane region" description="Helical" evidence="9">
    <location>
        <begin position="557"/>
        <end position="585"/>
    </location>
</feature>
<evidence type="ECO:0000313" key="12">
    <source>
        <dbReference type="EMBL" id="EGD83651.1"/>
    </source>
</evidence>
<accession>F2U719</accession>
<dbReference type="Pfam" id="PF16178">
    <property type="entry name" value="Anoct_dimer"/>
    <property type="match status" value="1"/>
</dbReference>
<feature type="region of interest" description="Disordered" evidence="8">
    <location>
        <begin position="1"/>
        <end position="58"/>
    </location>
</feature>
<comment type="subcellular location">
    <subcellularLocation>
        <location evidence="1">Cell membrane</location>
        <topology evidence="1">Multi-pass membrane protein</topology>
    </subcellularLocation>
</comment>
<proteinExistence type="predicted"/>
<dbReference type="InterPro" id="IPR007632">
    <property type="entry name" value="Anoctamin"/>
</dbReference>
<keyword evidence="13" id="KW-1185">Reference proteome</keyword>
<dbReference type="InParanoid" id="F2U719"/>
<name>F2U719_SALR5</name>
<dbReference type="Pfam" id="PF04547">
    <property type="entry name" value="Anoctamin"/>
    <property type="match status" value="1"/>
</dbReference>
<feature type="transmembrane region" description="Helical" evidence="9">
    <location>
        <begin position="487"/>
        <end position="505"/>
    </location>
</feature>
<reference evidence="12" key="1">
    <citation type="submission" date="2009-08" db="EMBL/GenBank/DDBJ databases">
        <title>Annotation of Salpingoeca rosetta.</title>
        <authorList>
            <consortium name="The Broad Institute Genome Sequencing Platform"/>
            <person name="Russ C."/>
            <person name="Cuomo C."/>
            <person name="Burger G."/>
            <person name="Gray M.W."/>
            <person name="Holland P.W.H."/>
            <person name="King N."/>
            <person name="Lang F.B.F."/>
            <person name="Roger A.J."/>
            <person name="Ruiz-Trillo I."/>
            <person name="Young S.K."/>
            <person name="Zeng Q."/>
            <person name="Gargeya S."/>
            <person name="Alvarado L."/>
            <person name="Berlin A."/>
            <person name="Chapman S.B."/>
            <person name="Chen Z."/>
            <person name="Freedman E."/>
            <person name="Gellesch M."/>
            <person name="Goldberg J."/>
            <person name="Griggs A."/>
            <person name="Gujja S."/>
            <person name="Heilman E."/>
            <person name="Heiman D."/>
            <person name="Howarth C."/>
            <person name="Mehta T."/>
            <person name="Neiman D."/>
            <person name="Pearson M."/>
            <person name="Roberts A."/>
            <person name="Saif S."/>
            <person name="Shea T."/>
            <person name="Shenoy N."/>
            <person name="Sisk P."/>
            <person name="Stolte C."/>
            <person name="Sykes S."/>
            <person name="White J."/>
            <person name="Yandava C."/>
            <person name="Haas B."/>
            <person name="Nusbaum C."/>
            <person name="Birren B."/>
        </authorList>
    </citation>
    <scope>NUCLEOTIDE SEQUENCE [LARGE SCALE GENOMIC DNA]</scope>
    <source>
        <strain evidence="12">ATCC 50818</strain>
    </source>
</reference>
<feature type="compositionally biased region" description="Acidic residues" evidence="8">
    <location>
        <begin position="1"/>
        <end position="16"/>
    </location>
</feature>
<organism evidence="13">
    <name type="scientific">Salpingoeca rosetta (strain ATCC 50818 / BSB-021)</name>
    <dbReference type="NCBI Taxonomy" id="946362"/>
    <lineage>
        <taxon>Eukaryota</taxon>
        <taxon>Choanoflagellata</taxon>
        <taxon>Craspedida</taxon>
        <taxon>Salpingoecidae</taxon>
        <taxon>Salpingoeca</taxon>
    </lineage>
</organism>
<dbReference type="GO" id="GO:0005886">
    <property type="term" value="C:plasma membrane"/>
    <property type="evidence" value="ECO:0007669"/>
    <property type="project" value="UniProtKB-SubCell"/>
</dbReference>
<evidence type="ECO:0000256" key="5">
    <source>
        <dbReference type="ARBA" id="ARBA00023136"/>
    </source>
</evidence>
<feature type="transmembrane region" description="Helical" evidence="9">
    <location>
        <begin position="773"/>
        <end position="796"/>
    </location>
</feature>
<evidence type="ECO:0000256" key="3">
    <source>
        <dbReference type="ARBA" id="ARBA00022692"/>
    </source>
</evidence>
<dbReference type="InterPro" id="IPR049452">
    <property type="entry name" value="Anoctamin_TM"/>
</dbReference>
<feature type="domain" description="Anoctamin dimerisation" evidence="11">
    <location>
        <begin position="193"/>
        <end position="399"/>
    </location>
</feature>
<dbReference type="eggNOG" id="KOG2514">
    <property type="taxonomic scope" value="Eukaryota"/>
</dbReference>
<dbReference type="InterPro" id="IPR032394">
    <property type="entry name" value="Anoct_dimer"/>
</dbReference>